<proteinExistence type="predicted"/>
<dbReference type="PROSITE" id="PS51257">
    <property type="entry name" value="PROKAR_LIPOPROTEIN"/>
    <property type="match status" value="1"/>
</dbReference>
<evidence type="ECO:0000256" key="1">
    <source>
        <dbReference type="SAM" id="SignalP"/>
    </source>
</evidence>
<dbReference type="EMBL" id="EU271967">
    <property type="protein sequence ID" value="ACA50985.1"/>
    <property type="molecule type" value="Genomic_DNA"/>
</dbReference>
<protein>
    <submittedName>
        <fullName evidence="4">Uncharacterized protein</fullName>
    </submittedName>
</protein>
<gene>
    <name evidence="4" type="ORF">MUDP_074</name>
</gene>
<evidence type="ECO:0000259" key="2">
    <source>
        <dbReference type="Pfam" id="PF24088"/>
    </source>
</evidence>
<feature type="signal peptide" evidence="1">
    <location>
        <begin position="1"/>
        <end position="26"/>
    </location>
</feature>
<evidence type="ECO:0000259" key="3">
    <source>
        <dbReference type="Pfam" id="PF24092"/>
    </source>
</evidence>
<keyword evidence="4" id="KW-0614">Plasmid</keyword>
<dbReference type="Pfam" id="PF24088">
    <property type="entry name" value="DUF7373"/>
    <property type="match status" value="1"/>
</dbReference>
<organism evidence="4">
    <name type="scientific">Mycobacterium marinum DL240490</name>
    <dbReference type="NCBI Taxonomy" id="459420"/>
    <lineage>
        <taxon>Bacteria</taxon>
        <taxon>Bacillati</taxon>
        <taxon>Actinomycetota</taxon>
        <taxon>Actinomycetes</taxon>
        <taxon>Mycobacteriales</taxon>
        <taxon>Mycobacteriaceae</taxon>
        <taxon>Mycobacterium</taxon>
        <taxon>Mycobacterium ulcerans group</taxon>
    </lineage>
</organism>
<feature type="domain" description="DUF7373" evidence="3">
    <location>
        <begin position="273"/>
        <end position="405"/>
    </location>
</feature>
<name>B6CLR1_MYCMR</name>
<sequence>MRALVRGWAAAVGAVLLVAGCSSTTAGTAVPAPGAAGWDGVDVAQLDTGNYPTSPAPPLGVAGDAVKGGWAEARRIATAVVGLWETDPTLVHYAQFDSGVVKGPGAVDFRLGSPIGDALKGHNVIAGFSSARKTDTNPYKGLVNVVLELPNADEAVETVRAMADNSAALTFPFSAEPFPTEPFSIPRHPDTSAVTFHHDVPAPEPVGGERFSVVAFTAHGPFVLAQWADAAESADKSAQLIATTLELQEPRIDTFTPTPPDRISDLPLDPSGLLSRVLPPEEENKTVDDGVYDHLGIVHFGGDPVRRQAMFKSAGLQQAAYTVTADVYEAGDAESAQRIVAELAAEAIDDGLVAATGVQGMPKARCLEGDLAYWCVAAADRYAYTVQGHEGAVHQMVAAQYRILTGK</sequence>
<dbReference type="InterPro" id="IPR056463">
    <property type="entry name" value="DUF7373_C"/>
</dbReference>
<dbReference type="AlphaFoldDB" id="B6CLR1"/>
<geneLocation type="plasmid" evidence="4">
    <name>pMUM003</name>
</geneLocation>
<accession>B6CLR1</accession>
<evidence type="ECO:0000313" key="4">
    <source>
        <dbReference type="EMBL" id="ACA50985.1"/>
    </source>
</evidence>
<dbReference type="InterPro" id="IPR055797">
    <property type="entry name" value="DUF7373"/>
</dbReference>
<keyword evidence="1" id="KW-0732">Signal</keyword>
<feature type="chain" id="PRO_5039288366" evidence="1">
    <location>
        <begin position="27"/>
        <end position="407"/>
    </location>
</feature>
<reference evidence="4" key="1">
    <citation type="journal article" date="2008" name="BMC Genomics">
        <title>Deciphering the genetic basis for polyketide variation among mycobacteria producing mycolactones.</title>
        <authorList>
            <person name="Pidot S.J."/>
            <person name="Hong H."/>
            <person name="Seemann T."/>
            <person name="Porter J.L."/>
            <person name="Yip M.J."/>
            <person name="Men A."/>
            <person name="Johnson M."/>
            <person name="Wilson P."/>
            <person name="Davies J.K."/>
            <person name="Leadlay P.F."/>
            <person name="Stinear T.P."/>
        </authorList>
    </citation>
    <scope>NUCLEOTIDE SEQUENCE [LARGE SCALE GENOMIC DNA]</scope>
    <source>
        <strain evidence="4">DL240490</strain>
        <plasmid evidence="4">pMUM003</plasmid>
    </source>
</reference>
<feature type="domain" description="DUF7373" evidence="2">
    <location>
        <begin position="60"/>
        <end position="268"/>
    </location>
</feature>
<dbReference type="Pfam" id="PF24092">
    <property type="entry name" value="DUF7373_C"/>
    <property type="match status" value="1"/>
</dbReference>